<dbReference type="EC" id="3.2.1.21" evidence="5"/>
<dbReference type="InterPro" id="IPR026891">
    <property type="entry name" value="Fn3-like"/>
</dbReference>
<evidence type="ECO:0000256" key="14">
    <source>
        <dbReference type="ARBA" id="ARBA00039579"/>
    </source>
</evidence>
<evidence type="ECO:0000256" key="16">
    <source>
        <dbReference type="ARBA" id="ARBA00041601"/>
    </source>
</evidence>
<reference evidence="21 22" key="1">
    <citation type="submission" date="2017-03" db="EMBL/GenBank/DDBJ databases">
        <title>Genomes of endolithic fungi from Antarctica.</title>
        <authorList>
            <person name="Coleine C."/>
            <person name="Masonjones S."/>
            <person name="Stajich J.E."/>
        </authorList>
    </citation>
    <scope>NUCLEOTIDE SEQUENCE [LARGE SCALE GENOMIC DNA]</scope>
    <source>
        <strain evidence="21 22">CCFEE 6315</strain>
    </source>
</reference>
<sequence>MVGNRHDGLRVAAVFFAALGSVTSQANSSTNATGPNAAGSTWHHYEYTTSPPVYPSREFRSYPNATGIGWEAAFLQASDFVSQLTLEEKAYLVTGTPGPCVGNIAPIPRLGFQGLCLQDGPLAIRQGVYASVFPAGITVAASWDRQLARQRGVEMGSEFRGKGAEVALGPVAGPLGRSGYGGRNWEGFSPDPYLTGVLFGDTIEGMQSTGLQACAKHFIGNEQETQRNPSVNADGTIIEAVSSNIDDRTMHELYLWPFYNAVKSGVASFMCSYNRINGSYACQNSKALNGLLKEELGFQGYVMSDWGGTHSGYEAAEAGLDMNMPGGIQFLESEHSYFGRNITMAVRNGTLSEERVDDMCRRVMTPYFFLGQTTYPPIDGGEYKLNYWSEANALYNFTLGPANVDVRDGHASLIRELGAAGTVLLKNTNNTLPLKAPKNIGVFGNDAGDLTEGLYSLSGTSLGPNGYEFGVLPVGGGSGTGRFSYVVPPLDAIKARAAQQNNNALVQYILDNSQITERGGFSIIHPTPPDVCLVFLKTWATEGFDRTTLLVDWEGSELVESVAASCPNTVVITNSGGLNVLPFANNPSVKAILANHFPGQEVGNSIVDVLWGDVNPSGKLPYTISQSESDYLFADITNSSALLKTNNSNAWQSDFEERLLIDYRHFDYFNESVQYEFGFGLSYTTFSLSTNLTITRTDGADTSTPIPALPPLNPIAPGGNPALWQPLYCITVTVTNTGTLPGATIPQLYLSLPSPSGTENDITPVKVLRGFEKVWLAAGESRAVAFELTRRDLSSWDVGQQVWRIGDGAVGVAVGFSSRDLWVRGGFSPLGGVGGVYGGGSAAQQQQQQQQQHHGGDGYGEHEGGGHWGYKGDRHGVPP</sequence>
<comment type="pathway">
    <text evidence="3">Glycan metabolism; cellulose degradation.</text>
</comment>
<evidence type="ECO:0000256" key="18">
    <source>
        <dbReference type="SAM" id="MobiDB-lite"/>
    </source>
</evidence>
<evidence type="ECO:0000256" key="3">
    <source>
        <dbReference type="ARBA" id="ARBA00004987"/>
    </source>
</evidence>
<dbReference type="AlphaFoldDB" id="A0A4U0UES5"/>
<proteinExistence type="inferred from homology"/>
<evidence type="ECO:0000256" key="19">
    <source>
        <dbReference type="SAM" id="SignalP"/>
    </source>
</evidence>
<dbReference type="EMBL" id="NAJL01000001">
    <property type="protein sequence ID" value="TKA34040.1"/>
    <property type="molecule type" value="Genomic_DNA"/>
</dbReference>
<dbReference type="GO" id="GO:0008422">
    <property type="term" value="F:beta-glucosidase activity"/>
    <property type="evidence" value="ECO:0007669"/>
    <property type="project" value="UniProtKB-EC"/>
</dbReference>
<keyword evidence="6" id="KW-0964">Secreted</keyword>
<evidence type="ECO:0000256" key="13">
    <source>
        <dbReference type="ARBA" id="ARBA00024983"/>
    </source>
</evidence>
<dbReference type="InterPro" id="IPR036881">
    <property type="entry name" value="Glyco_hydro_3_C_sf"/>
</dbReference>
<dbReference type="SUPFAM" id="SSF51445">
    <property type="entry name" value="(Trans)glycosidases"/>
    <property type="match status" value="1"/>
</dbReference>
<dbReference type="Gene3D" id="3.20.20.300">
    <property type="entry name" value="Glycoside hydrolase, family 3, N-terminal domain"/>
    <property type="match status" value="1"/>
</dbReference>
<dbReference type="GO" id="GO:0005576">
    <property type="term" value="C:extracellular region"/>
    <property type="evidence" value="ECO:0007669"/>
    <property type="project" value="UniProtKB-SubCell"/>
</dbReference>
<evidence type="ECO:0000259" key="20">
    <source>
        <dbReference type="SMART" id="SM01217"/>
    </source>
</evidence>
<keyword evidence="8" id="KW-0378">Hydrolase</keyword>
<evidence type="ECO:0000256" key="4">
    <source>
        <dbReference type="ARBA" id="ARBA00005336"/>
    </source>
</evidence>
<dbReference type="InterPro" id="IPR002772">
    <property type="entry name" value="Glyco_hydro_3_C"/>
</dbReference>
<evidence type="ECO:0000256" key="11">
    <source>
        <dbReference type="ARBA" id="ARBA00023295"/>
    </source>
</evidence>
<dbReference type="OrthoDB" id="416222at2759"/>
<comment type="catalytic activity">
    <reaction evidence="1">
        <text>Hydrolysis of terminal, non-reducing beta-D-glucosyl residues with release of beta-D-glucose.</text>
        <dbReference type="EC" id="3.2.1.21"/>
    </reaction>
</comment>
<keyword evidence="22" id="KW-1185">Reference proteome</keyword>
<evidence type="ECO:0000256" key="1">
    <source>
        <dbReference type="ARBA" id="ARBA00000448"/>
    </source>
</evidence>
<dbReference type="Gene3D" id="2.60.40.10">
    <property type="entry name" value="Immunoglobulins"/>
    <property type="match status" value="1"/>
</dbReference>
<dbReference type="SUPFAM" id="SSF52279">
    <property type="entry name" value="Beta-D-glucan exohydrolase, C-terminal domain"/>
    <property type="match status" value="1"/>
</dbReference>
<dbReference type="SMART" id="SM01217">
    <property type="entry name" value="Fn3_like"/>
    <property type="match status" value="1"/>
</dbReference>
<keyword evidence="7 19" id="KW-0732">Signal</keyword>
<feature type="chain" id="PRO_5020267140" description="Probable beta-glucosidase G" evidence="19">
    <location>
        <begin position="25"/>
        <end position="879"/>
    </location>
</feature>
<dbReference type="Proteomes" id="UP000308549">
    <property type="component" value="Unassembled WGS sequence"/>
</dbReference>
<evidence type="ECO:0000256" key="6">
    <source>
        <dbReference type="ARBA" id="ARBA00022525"/>
    </source>
</evidence>
<dbReference type="Pfam" id="PF00933">
    <property type="entry name" value="Glyco_hydro_3"/>
    <property type="match status" value="1"/>
</dbReference>
<name>A0A4U0UES5_9PEZI</name>
<keyword evidence="11" id="KW-0326">Glycosidase</keyword>
<comment type="caution">
    <text evidence="21">The sequence shown here is derived from an EMBL/GenBank/DDBJ whole genome shotgun (WGS) entry which is preliminary data.</text>
</comment>
<dbReference type="InterPro" id="IPR013783">
    <property type="entry name" value="Ig-like_fold"/>
</dbReference>
<accession>A0A4U0UES5</accession>
<dbReference type="Pfam" id="PF01915">
    <property type="entry name" value="Glyco_hydro_3_C"/>
    <property type="match status" value="1"/>
</dbReference>
<evidence type="ECO:0000256" key="12">
    <source>
        <dbReference type="ARBA" id="ARBA00023326"/>
    </source>
</evidence>
<dbReference type="InterPro" id="IPR001764">
    <property type="entry name" value="Glyco_hydro_3_N"/>
</dbReference>
<dbReference type="PRINTS" id="PR00133">
    <property type="entry name" value="GLHYDRLASE3"/>
</dbReference>
<feature type="compositionally biased region" description="Basic and acidic residues" evidence="18">
    <location>
        <begin position="854"/>
        <end position="879"/>
    </location>
</feature>
<feature type="region of interest" description="Disordered" evidence="18">
    <location>
        <begin position="838"/>
        <end position="879"/>
    </location>
</feature>
<evidence type="ECO:0000313" key="21">
    <source>
        <dbReference type="EMBL" id="TKA34040.1"/>
    </source>
</evidence>
<comment type="subcellular location">
    <subcellularLocation>
        <location evidence="2">Secreted</location>
    </subcellularLocation>
</comment>
<evidence type="ECO:0000256" key="8">
    <source>
        <dbReference type="ARBA" id="ARBA00022801"/>
    </source>
</evidence>
<dbReference type="InterPro" id="IPR050288">
    <property type="entry name" value="Cellulose_deg_GH3"/>
</dbReference>
<evidence type="ECO:0000256" key="15">
    <source>
        <dbReference type="ARBA" id="ARBA00041276"/>
    </source>
</evidence>
<dbReference type="FunFam" id="3.20.20.300:FF:000002">
    <property type="entry name" value="Probable beta-glucosidase"/>
    <property type="match status" value="1"/>
</dbReference>
<keyword evidence="10" id="KW-0119">Carbohydrate metabolism</keyword>
<evidence type="ECO:0000256" key="9">
    <source>
        <dbReference type="ARBA" id="ARBA00023180"/>
    </source>
</evidence>
<evidence type="ECO:0000256" key="10">
    <source>
        <dbReference type="ARBA" id="ARBA00023277"/>
    </source>
</evidence>
<protein>
    <recommendedName>
        <fullName evidence="14">Probable beta-glucosidase G</fullName>
        <ecNumber evidence="5">3.2.1.21</ecNumber>
    </recommendedName>
    <alternativeName>
        <fullName evidence="15">Beta-D-glucoside glucohydrolase G</fullName>
    </alternativeName>
    <alternativeName>
        <fullName evidence="16">Cellobiase G</fullName>
    </alternativeName>
    <alternativeName>
        <fullName evidence="17">Gentiobiase G</fullName>
    </alternativeName>
</protein>
<evidence type="ECO:0000256" key="7">
    <source>
        <dbReference type="ARBA" id="ARBA00022729"/>
    </source>
</evidence>
<dbReference type="InterPro" id="IPR017853">
    <property type="entry name" value="GH"/>
</dbReference>
<dbReference type="PANTHER" id="PTHR42715:SF12">
    <property type="entry name" value="BETA-GLUCOSIDASE G-RELATED"/>
    <property type="match status" value="1"/>
</dbReference>
<dbReference type="Pfam" id="PF14310">
    <property type="entry name" value="Fn3-like"/>
    <property type="match status" value="1"/>
</dbReference>
<dbReference type="InterPro" id="IPR036962">
    <property type="entry name" value="Glyco_hydro_3_N_sf"/>
</dbReference>
<organism evidence="21 22">
    <name type="scientific">Salinomyces thailandicus</name>
    <dbReference type="NCBI Taxonomy" id="706561"/>
    <lineage>
        <taxon>Eukaryota</taxon>
        <taxon>Fungi</taxon>
        <taxon>Dikarya</taxon>
        <taxon>Ascomycota</taxon>
        <taxon>Pezizomycotina</taxon>
        <taxon>Dothideomycetes</taxon>
        <taxon>Dothideomycetidae</taxon>
        <taxon>Mycosphaerellales</taxon>
        <taxon>Teratosphaeriaceae</taxon>
        <taxon>Salinomyces</taxon>
    </lineage>
</organism>
<dbReference type="Gene3D" id="3.40.50.1700">
    <property type="entry name" value="Glycoside hydrolase family 3 C-terminal domain"/>
    <property type="match status" value="1"/>
</dbReference>
<evidence type="ECO:0000256" key="2">
    <source>
        <dbReference type="ARBA" id="ARBA00004613"/>
    </source>
</evidence>
<evidence type="ECO:0000313" key="22">
    <source>
        <dbReference type="Proteomes" id="UP000308549"/>
    </source>
</evidence>
<dbReference type="PANTHER" id="PTHR42715">
    <property type="entry name" value="BETA-GLUCOSIDASE"/>
    <property type="match status" value="1"/>
</dbReference>
<feature type="compositionally biased region" description="Low complexity" evidence="18">
    <location>
        <begin position="842"/>
        <end position="853"/>
    </location>
</feature>
<dbReference type="GO" id="GO:0009251">
    <property type="term" value="P:glucan catabolic process"/>
    <property type="evidence" value="ECO:0007669"/>
    <property type="project" value="TreeGrafter"/>
</dbReference>
<comment type="function">
    <text evidence="13">Beta-glucosidases are one of a number of cellulolytic enzymes involved in the degradation of cellulosic biomass. Catalyzes the last step releasing glucose from the inhibitory cellobiose.</text>
</comment>
<feature type="signal peptide" evidence="19">
    <location>
        <begin position="1"/>
        <end position="24"/>
    </location>
</feature>
<comment type="similarity">
    <text evidence="4">Belongs to the glycosyl hydrolase 3 family.</text>
</comment>
<evidence type="ECO:0000256" key="17">
    <source>
        <dbReference type="ARBA" id="ARBA00041808"/>
    </source>
</evidence>
<keyword evidence="12" id="KW-0624">Polysaccharide degradation</keyword>
<feature type="domain" description="Fibronectin type III-like" evidence="20">
    <location>
        <begin position="744"/>
        <end position="818"/>
    </location>
</feature>
<keyword evidence="9" id="KW-0325">Glycoprotein</keyword>
<gene>
    <name evidence="21" type="ORF">B0A50_00020</name>
</gene>
<evidence type="ECO:0000256" key="5">
    <source>
        <dbReference type="ARBA" id="ARBA00012744"/>
    </source>
</evidence>